<name>A0A8S5SQV0_9CAUD</name>
<sequence>MLRETRPQHVRVRALVTGAGALPAGIHCR</sequence>
<dbReference type="EMBL" id="BK032646">
    <property type="protein sequence ID" value="DAF53071.1"/>
    <property type="molecule type" value="Genomic_DNA"/>
</dbReference>
<accession>A0A8S5SQV0</accession>
<reference evidence="1" key="1">
    <citation type="journal article" date="2021" name="Proc. Natl. Acad. Sci. U.S.A.">
        <title>A Catalog of Tens of Thousands of Viruses from Human Metagenomes Reveals Hidden Associations with Chronic Diseases.</title>
        <authorList>
            <person name="Tisza M.J."/>
            <person name="Buck C.B."/>
        </authorList>
    </citation>
    <scope>NUCLEOTIDE SEQUENCE</scope>
    <source>
        <strain evidence="1">CtJyX12</strain>
    </source>
</reference>
<evidence type="ECO:0000313" key="1">
    <source>
        <dbReference type="EMBL" id="DAF53071.1"/>
    </source>
</evidence>
<organism evidence="1">
    <name type="scientific">Siphoviridae sp. ctJyX12</name>
    <dbReference type="NCBI Taxonomy" id="2827840"/>
    <lineage>
        <taxon>Viruses</taxon>
        <taxon>Duplodnaviria</taxon>
        <taxon>Heunggongvirae</taxon>
        <taxon>Uroviricota</taxon>
        <taxon>Caudoviricetes</taxon>
    </lineage>
</organism>
<proteinExistence type="predicted"/>
<protein>
    <submittedName>
        <fullName evidence="1">Uncharacterized protein</fullName>
    </submittedName>
</protein>